<protein>
    <submittedName>
        <fullName evidence="2">Unnamed protein product</fullName>
    </submittedName>
</protein>
<sequence>MTRSHVTWGWLVVSAFLLAVHVVAMTPPVCMNSTGTWGGGTLLSSCSGQCSGGRLCDVAADGDFTCFKYTDSAFVLLIRDSGYQSDEDVAARVADSSYVSRVAELPDDTSRYPYIDNCYLYDVSMLEMDLSIDQVVLAGGNSYRAYYKGRVAYLTFNSDFIANQPQITRVSLINVNLKDILLDLPSKLPANVTQLDLKNTLIYTFPSQFTALTKLKELWV</sequence>
<feature type="chain" id="PRO_5040910489" evidence="1">
    <location>
        <begin position="26"/>
        <end position="220"/>
    </location>
</feature>
<keyword evidence="3" id="KW-1185">Reference proteome</keyword>
<evidence type="ECO:0000256" key="1">
    <source>
        <dbReference type="SAM" id="SignalP"/>
    </source>
</evidence>
<dbReference type="Proteomes" id="UP001165121">
    <property type="component" value="Unassembled WGS sequence"/>
</dbReference>
<proteinExistence type="predicted"/>
<evidence type="ECO:0000313" key="3">
    <source>
        <dbReference type="Proteomes" id="UP001165121"/>
    </source>
</evidence>
<dbReference type="AlphaFoldDB" id="A0A9W6Y7C4"/>
<keyword evidence="1" id="KW-0732">Signal</keyword>
<name>A0A9W6Y7C4_9STRA</name>
<accession>A0A9W6Y7C4</accession>
<gene>
    <name evidence="2" type="ORF">Pfra01_002245000</name>
</gene>
<dbReference type="EMBL" id="BSXT01003442">
    <property type="protein sequence ID" value="GMF54056.1"/>
    <property type="molecule type" value="Genomic_DNA"/>
</dbReference>
<organism evidence="2 3">
    <name type="scientific">Phytophthora fragariaefolia</name>
    <dbReference type="NCBI Taxonomy" id="1490495"/>
    <lineage>
        <taxon>Eukaryota</taxon>
        <taxon>Sar</taxon>
        <taxon>Stramenopiles</taxon>
        <taxon>Oomycota</taxon>
        <taxon>Peronosporomycetes</taxon>
        <taxon>Peronosporales</taxon>
        <taxon>Peronosporaceae</taxon>
        <taxon>Phytophthora</taxon>
    </lineage>
</organism>
<dbReference type="OrthoDB" id="127904at2759"/>
<comment type="caution">
    <text evidence="2">The sequence shown here is derived from an EMBL/GenBank/DDBJ whole genome shotgun (WGS) entry which is preliminary data.</text>
</comment>
<feature type="signal peptide" evidence="1">
    <location>
        <begin position="1"/>
        <end position="25"/>
    </location>
</feature>
<reference evidence="2" key="1">
    <citation type="submission" date="2023-04" db="EMBL/GenBank/DDBJ databases">
        <title>Phytophthora fragariaefolia NBRC 109709.</title>
        <authorList>
            <person name="Ichikawa N."/>
            <person name="Sato H."/>
            <person name="Tonouchi N."/>
        </authorList>
    </citation>
    <scope>NUCLEOTIDE SEQUENCE</scope>
    <source>
        <strain evidence="2">NBRC 109709</strain>
    </source>
</reference>
<evidence type="ECO:0000313" key="2">
    <source>
        <dbReference type="EMBL" id="GMF54056.1"/>
    </source>
</evidence>